<feature type="region of interest" description="Disordered" evidence="1">
    <location>
        <begin position="114"/>
        <end position="152"/>
    </location>
</feature>
<dbReference type="AlphaFoldDB" id="A0A7I4Z575"/>
<proteinExistence type="predicted"/>
<sequence>MRRGTSAVKGGDWKRYMELEEQERRSGEDNRPGRSPRLGSMHDLLHEMEDREDNPKRTHDLPGQGHVRCSTATRHIPHGLIEAIDVTVGLHHGPVLSPLLLLLTMEFEAQGKRPREAQMKRVEGIDQEGPIESVDDWSLDMPGRHPLALEKK</sequence>
<feature type="region of interest" description="Disordered" evidence="1">
    <location>
        <begin position="1"/>
        <end position="68"/>
    </location>
</feature>
<dbReference type="WBParaSite" id="HCON_00190930-00001">
    <property type="protein sequence ID" value="HCON_00190930-00001"/>
    <property type="gene ID" value="HCON_00190930"/>
</dbReference>
<evidence type="ECO:0000313" key="3">
    <source>
        <dbReference type="WBParaSite" id="HCON_00190930-00001"/>
    </source>
</evidence>
<feature type="compositionally biased region" description="Basic and acidic residues" evidence="1">
    <location>
        <begin position="114"/>
        <end position="124"/>
    </location>
</feature>
<feature type="compositionally biased region" description="Basic and acidic residues" evidence="1">
    <location>
        <begin position="11"/>
        <end position="32"/>
    </location>
</feature>
<feature type="compositionally biased region" description="Basic and acidic residues" evidence="1">
    <location>
        <begin position="43"/>
        <end position="60"/>
    </location>
</feature>
<protein>
    <submittedName>
        <fullName evidence="3">Reverse transcriptase domain-containing protein</fullName>
    </submittedName>
</protein>
<reference evidence="3" key="1">
    <citation type="submission" date="2020-12" db="UniProtKB">
        <authorList>
            <consortium name="WormBaseParasite"/>
        </authorList>
    </citation>
    <scope>IDENTIFICATION</scope>
    <source>
        <strain evidence="3">MHco3</strain>
    </source>
</reference>
<evidence type="ECO:0000256" key="1">
    <source>
        <dbReference type="SAM" id="MobiDB-lite"/>
    </source>
</evidence>
<evidence type="ECO:0000313" key="2">
    <source>
        <dbReference type="Proteomes" id="UP000025227"/>
    </source>
</evidence>
<organism evidence="2 3">
    <name type="scientific">Haemonchus contortus</name>
    <name type="common">Barber pole worm</name>
    <dbReference type="NCBI Taxonomy" id="6289"/>
    <lineage>
        <taxon>Eukaryota</taxon>
        <taxon>Metazoa</taxon>
        <taxon>Ecdysozoa</taxon>
        <taxon>Nematoda</taxon>
        <taxon>Chromadorea</taxon>
        <taxon>Rhabditida</taxon>
        <taxon>Rhabditina</taxon>
        <taxon>Rhabditomorpha</taxon>
        <taxon>Strongyloidea</taxon>
        <taxon>Trichostrongylidae</taxon>
        <taxon>Haemonchus</taxon>
    </lineage>
</organism>
<dbReference type="Proteomes" id="UP000025227">
    <property type="component" value="Unplaced"/>
</dbReference>
<accession>A0A7I4Z575</accession>
<name>A0A7I4Z575_HAECO</name>
<keyword evidence="2" id="KW-1185">Reference proteome</keyword>